<evidence type="ECO:0000256" key="10">
    <source>
        <dbReference type="ARBA" id="ARBA00078338"/>
    </source>
</evidence>
<protein>
    <recommendedName>
        <fullName evidence="9">tRNA-dihydrouridine(20a/20b) synthase [NAD(P)+]</fullName>
    </recommendedName>
    <alternativeName>
        <fullName evidence="10">tRNA-dihydrouridine synthase 4</fullName>
    </alternativeName>
</protein>
<proteinExistence type="predicted"/>
<evidence type="ECO:0000256" key="7">
    <source>
        <dbReference type="ARBA" id="ARBA00023002"/>
    </source>
</evidence>
<dbReference type="PANTHER" id="PTHR11082">
    <property type="entry name" value="TRNA-DIHYDROURIDINE SYNTHASE"/>
    <property type="match status" value="1"/>
</dbReference>
<keyword evidence="3" id="KW-0288">FMN</keyword>
<evidence type="ECO:0000256" key="1">
    <source>
        <dbReference type="ARBA" id="ARBA00001917"/>
    </source>
</evidence>
<keyword evidence="8" id="KW-0520">NAD</keyword>
<sequence>MSNQVMELLESNNLVKVCAPMVRYSKLPFRTLVRKYNCDICFTPMIIADSFVMSQSARNNEFCTNAGDRPLIVQFAANNPEDFSCAAEMVAPYSNGVDLNCGCPQRWAMKEGYGAHLLKKPELIRDLVLQVRNKIPHPFTVSVKIRILEDIRQSVELCQQLESAGVSFITIHGRTPAQRHQPINIVALQTIRASVQLPLIANGDVKTLQDAEELQKKTKCEGVMAARGILTNPALFAGFCVTPLDCVAQWVVMGQKLETNFQIFHHHLSFMLEKIMRKRERVLFNSLKNITDTKNFLEEYFNLDFSQTVCSLTAVEECNYENVTNDFRRKNVEIMDSFEDFLENSCLYVD</sequence>
<dbReference type="InterPro" id="IPR018517">
    <property type="entry name" value="tRNA_hU_synthase_CS"/>
</dbReference>
<evidence type="ECO:0000313" key="13">
    <source>
        <dbReference type="Proteomes" id="UP001378592"/>
    </source>
</evidence>
<dbReference type="GO" id="GO:0102266">
    <property type="term" value="F:tRNA-dihydrouridine20a synthase activity"/>
    <property type="evidence" value="ECO:0007669"/>
    <property type="project" value="UniProtKB-ARBA"/>
</dbReference>
<evidence type="ECO:0000256" key="3">
    <source>
        <dbReference type="ARBA" id="ARBA00022643"/>
    </source>
</evidence>
<evidence type="ECO:0000259" key="11">
    <source>
        <dbReference type="Pfam" id="PF01207"/>
    </source>
</evidence>
<keyword evidence="2" id="KW-0285">Flavoprotein</keyword>
<dbReference type="PROSITE" id="PS01136">
    <property type="entry name" value="UPF0034"/>
    <property type="match status" value="1"/>
</dbReference>
<dbReference type="GO" id="GO:0006397">
    <property type="term" value="P:mRNA processing"/>
    <property type="evidence" value="ECO:0007669"/>
    <property type="project" value="UniProtKB-KW"/>
</dbReference>
<keyword evidence="6" id="KW-0521">NADP</keyword>
<keyword evidence="13" id="KW-1185">Reference proteome</keyword>
<feature type="domain" description="DUS-like FMN-binding" evidence="11">
    <location>
        <begin position="18"/>
        <end position="295"/>
    </location>
</feature>
<organism evidence="12 13">
    <name type="scientific">Gryllus longicercus</name>
    <dbReference type="NCBI Taxonomy" id="2509291"/>
    <lineage>
        <taxon>Eukaryota</taxon>
        <taxon>Metazoa</taxon>
        <taxon>Ecdysozoa</taxon>
        <taxon>Arthropoda</taxon>
        <taxon>Hexapoda</taxon>
        <taxon>Insecta</taxon>
        <taxon>Pterygota</taxon>
        <taxon>Neoptera</taxon>
        <taxon>Polyneoptera</taxon>
        <taxon>Orthoptera</taxon>
        <taxon>Ensifera</taxon>
        <taxon>Gryllidea</taxon>
        <taxon>Grylloidea</taxon>
        <taxon>Gryllidae</taxon>
        <taxon>Gryllinae</taxon>
        <taxon>Gryllus</taxon>
    </lineage>
</organism>
<dbReference type="SUPFAM" id="SSF51395">
    <property type="entry name" value="FMN-linked oxidoreductases"/>
    <property type="match status" value="1"/>
</dbReference>
<dbReference type="GO" id="GO:0050660">
    <property type="term" value="F:flavin adenine dinucleotide binding"/>
    <property type="evidence" value="ECO:0007669"/>
    <property type="project" value="InterPro"/>
</dbReference>
<reference evidence="12 13" key="1">
    <citation type="submission" date="2024-03" db="EMBL/GenBank/DDBJ databases">
        <title>The genome assembly and annotation of the cricket Gryllus longicercus Weissman &amp; Gray.</title>
        <authorList>
            <person name="Szrajer S."/>
            <person name="Gray D."/>
            <person name="Ylla G."/>
        </authorList>
    </citation>
    <scope>NUCLEOTIDE SEQUENCE [LARGE SCALE GENOMIC DNA]</scope>
    <source>
        <strain evidence="12">DAG 2021-001</strain>
        <tissue evidence="12">Whole body minus gut</tissue>
    </source>
</reference>
<dbReference type="CDD" id="cd02801">
    <property type="entry name" value="DUS_like_FMN"/>
    <property type="match status" value="1"/>
</dbReference>
<name>A0AAN9VD69_9ORTH</name>
<comment type="cofactor">
    <cofactor evidence="1">
        <name>FMN</name>
        <dbReference type="ChEBI" id="CHEBI:58210"/>
    </cofactor>
</comment>
<dbReference type="Gene3D" id="3.20.20.70">
    <property type="entry name" value="Aldolase class I"/>
    <property type="match status" value="1"/>
</dbReference>
<dbReference type="FunFam" id="3.20.20.70:FF:000159">
    <property type="entry name" value="tRNA-dihydrouridine synthase 4"/>
    <property type="match status" value="1"/>
</dbReference>
<evidence type="ECO:0000256" key="5">
    <source>
        <dbReference type="ARBA" id="ARBA00022694"/>
    </source>
</evidence>
<evidence type="ECO:0000256" key="6">
    <source>
        <dbReference type="ARBA" id="ARBA00022857"/>
    </source>
</evidence>
<keyword evidence="5" id="KW-0819">tRNA processing</keyword>
<evidence type="ECO:0000256" key="2">
    <source>
        <dbReference type="ARBA" id="ARBA00022630"/>
    </source>
</evidence>
<keyword evidence="4" id="KW-0507">mRNA processing</keyword>
<keyword evidence="7" id="KW-0560">Oxidoreductase</keyword>
<evidence type="ECO:0000313" key="12">
    <source>
        <dbReference type="EMBL" id="KAK7862690.1"/>
    </source>
</evidence>
<evidence type="ECO:0000256" key="4">
    <source>
        <dbReference type="ARBA" id="ARBA00022664"/>
    </source>
</evidence>
<dbReference type="GO" id="GO:0102267">
    <property type="term" value="F:tRNA-dihydrouridine20b synthase activity"/>
    <property type="evidence" value="ECO:0007669"/>
    <property type="project" value="UniProtKB-ARBA"/>
</dbReference>
<evidence type="ECO:0000256" key="8">
    <source>
        <dbReference type="ARBA" id="ARBA00023027"/>
    </source>
</evidence>
<dbReference type="Pfam" id="PF01207">
    <property type="entry name" value="Dus"/>
    <property type="match status" value="1"/>
</dbReference>
<dbReference type="AlphaFoldDB" id="A0AAN9VD69"/>
<evidence type="ECO:0000256" key="9">
    <source>
        <dbReference type="ARBA" id="ARBA00071722"/>
    </source>
</evidence>
<dbReference type="InterPro" id="IPR013785">
    <property type="entry name" value="Aldolase_TIM"/>
</dbReference>
<gene>
    <name evidence="12" type="ORF">R5R35_000931</name>
</gene>
<accession>A0AAN9VD69</accession>
<dbReference type="Proteomes" id="UP001378592">
    <property type="component" value="Unassembled WGS sequence"/>
</dbReference>
<dbReference type="EMBL" id="JAZDUA010000263">
    <property type="protein sequence ID" value="KAK7862690.1"/>
    <property type="molecule type" value="Genomic_DNA"/>
</dbReference>
<dbReference type="InterPro" id="IPR035587">
    <property type="entry name" value="DUS-like_FMN-bd"/>
</dbReference>
<comment type="caution">
    <text evidence="12">The sequence shown here is derived from an EMBL/GenBank/DDBJ whole genome shotgun (WGS) entry which is preliminary data.</text>
</comment>
<dbReference type="PANTHER" id="PTHR11082:SF31">
    <property type="entry name" value="TRNA-DIHYDROURIDINE(20A_20B) SYNTHASE [NAD(P)+]-LIKE"/>
    <property type="match status" value="1"/>
</dbReference>